<dbReference type="GO" id="GO:0051536">
    <property type="term" value="F:iron-sulfur cluster binding"/>
    <property type="evidence" value="ECO:0007669"/>
    <property type="project" value="UniProtKB-KW"/>
</dbReference>
<protein>
    <submittedName>
        <fullName evidence="5">Uncharacterized protein</fullName>
    </submittedName>
</protein>
<dbReference type="GO" id="GO:0046872">
    <property type="term" value="F:metal ion binding"/>
    <property type="evidence" value="ECO:0007669"/>
    <property type="project" value="UniProtKB-KW"/>
</dbReference>
<evidence type="ECO:0000256" key="3">
    <source>
        <dbReference type="ARBA" id="ARBA00023004"/>
    </source>
</evidence>
<evidence type="ECO:0000256" key="2">
    <source>
        <dbReference type="ARBA" id="ARBA00023002"/>
    </source>
</evidence>
<organism evidence="5 7">
    <name type="scientific">Adineta steineri</name>
    <dbReference type="NCBI Taxonomy" id="433720"/>
    <lineage>
        <taxon>Eukaryota</taxon>
        <taxon>Metazoa</taxon>
        <taxon>Spiralia</taxon>
        <taxon>Gnathifera</taxon>
        <taxon>Rotifera</taxon>
        <taxon>Eurotatoria</taxon>
        <taxon>Bdelloidea</taxon>
        <taxon>Adinetida</taxon>
        <taxon>Adinetidae</taxon>
        <taxon>Adineta</taxon>
    </lineage>
</organism>
<proteinExistence type="predicted"/>
<dbReference type="EMBL" id="CAJNOE010000263">
    <property type="protein sequence ID" value="CAF1101760.1"/>
    <property type="molecule type" value="Genomic_DNA"/>
</dbReference>
<dbReference type="Pfam" id="PF12831">
    <property type="entry name" value="FAD_oxidored"/>
    <property type="match status" value="1"/>
</dbReference>
<dbReference type="AlphaFoldDB" id="A0A814P793"/>
<gene>
    <name evidence="5" type="ORF">IZO911_LOCUS23084</name>
    <name evidence="6" type="ORF">KXQ929_LOCUS40173</name>
</gene>
<keyword evidence="2" id="KW-0560">Oxidoreductase</keyword>
<keyword evidence="3" id="KW-0408">Iron</keyword>
<reference evidence="5" key="1">
    <citation type="submission" date="2021-02" db="EMBL/GenBank/DDBJ databases">
        <authorList>
            <person name="Nowell W R."/>
        </authorList>
    </citation>
    <scope>NUCLEOTIDE SEQUENCE</scope>
</reference>
<evidence type="ECO:0000313" key="5">
    <source>
        <dbReference type="EMBL" id="CAF1101760.1"/>
    </source>
</evidence>
<dbReference type="Proteomes" id="UP000663868">
    <property type="component" value="Unassembled WGS sequence"/>
</dbReference>
<evidence type="ECO:0000313" key="6">
    <source>
        <dbReference type="EMBL" id="CAF4202315.1"/>
    </source>
</evidence>
<dbReference type="Proteomes" id="UP000663860">
    <property type="component" value="Unassembled WGS sequence"/>
</dbReference>
<keyword evidence="4" id="KW-0411">Iron-sulfur</keyword>
<sequence>MYNTNKEKKQAPFIKPLNYDPNSFIILQRYINSLIISGQYPSGDKFDICDSFGSAFISDAINLNQNYIHVTNLLVPVCHAASHVAYAATRIEPCFMLLGGASGYAAAYSILNENIDVQAVNIKQIQQILINDRVLLHYPQGHCNE</sequence>
<dbReference type="PANTHER" id="PTHR43498">
    <property type="entry name" value="FERREDOXIN:COB-COM HETERODISULFIDE REDUCTASE SUBUNIT A"/>
    <property type="match status" value="1"/>
</dbReference>
<name>A0A814P793_9BILA</name>
<keyword evidence="1" id="KW-0479">Metal-binding</keyword>
<dbReference type="PANTHER" id="PTHR43498:SF1">
    <property type="entry name" value="COB--COM HETERODISULFIDE REDUCTASE IRON-SULFUR SUBUNIT A"/>
    <property type="match status" value="1"/>
</dbReference>
<evidence type="ECO:0000256" key="4">
    <source>
        <dbReference type="ARBA" id="ARBA00023014"/>
    </source>
</evidence>
<evidence type="ECO:0000256" key="1">
    <source>
        <dbReference type="ARBA" id="ARBA00022723"/>
    </source>
</evidence>
<dbReference type="InterPro" id="IPR039650">
    <property type="entry name" value="HdrA-like"/>
</dbReference>
<evidence type="ECO:0000313" key="7">
    <source>
        <dbReference type="Proteomes" id="UP000663860"/>
    </source>
</evidence>
<dbReference type="GO" id="GO:0016491">
    <property type="term" value="F:oxidoreductase activity"/>
    <property type="evidence" value="ECO:0007669"/>
    <property type="project" value="UniProtKB-KW"/>
</dbReference>
<comment type="caution">
    <text evidence="5">The sequence shown here is derived from an EMBL/GenBank/DDBJ whole genome shotgun (WGS) entry which is preliminary data.</text>
</comment>
<dbReference type="EMBL" id="CAJOBB010008152">
    <property type="protein sequence ID" value="CAF4202315.1"/>
    <property type="molecule type" value="Genomic_DNA"/>
</dbReference>
<accession>A0A814P793</accession>